<dbReference type="Pfam" id="PF00144">
    <property type="entry name" value="Beta-lactamase"/>
    <property type="match status" value="1"/>
</dbReference>
<organism evidence="3 4">
    <name type="scientific">Pedobacter panaciterrae</name>
    <dbReference type="NCBI Taxonomy" id="363849"/>
    <lineage>
        <taxon>Bacteria</taxon>
        <taxon>Pseudomonadati</taxon>
        <taxon>Bacteroidota</taxon>
        <taxon>Sphingobacteriia</taxon>
        <taxon>Sphingobacteriales</taxon>
        <taxon>Sphingobacteriaceae</taxon>
        <taxon>Pedobacter</taxon>
    </lineage>
</organism>
<dbReference type="InterPro" id="IPR051478">
    <property type="entry name" value="Beta-lactamase-like_AB/R"/>
</dbReference>
<feature type="domain" description="Beta-lactamase-related" evidence="2">
    <location>
        <begin position="72"/>
        <end position="362"/>
    </location>
</feature>
<dbReference type="RefSeq" id="WP_337715258.1">
    <property type="nucleotide sequence ID" value="NZ_JBBEUB010000001.1"/>
</dbReference>
<dbReference type="Proteomes" id="UP001378956">
    <property type="component" value="Unassembled WGS sequence"/>
</dbReference>
<evidence type="ECO:0000259" key="2">
    <source>
        <dbReference type="Pfam" id="PF00144"/>
    </source>
</evidence>
<protein>
    <submittedName>
        <fullName evidence="3">Serine hydrolase domain-containing protein</fullName>
        <ecNumber evidence="3">3.1.1.103</ecNumber>
    </submittedName>
</protein>
<comment type="caution">
    <text evidence="3">The sequence shown here is derived from an EMBL/GenBank/DDBJ whole genome shotgun (WGS) entry which is preliminary data.</text>
</comment>
<dbReference type="InterPro" id="IPR012338">
    <property type="entry name" value="Beta-lactam/transpept-like"/>
</dbReference>
<dbReference type="EMBL" id="JBBEUB010000001">
    <property type="protein sequence ID" value="MEJ2901507.1"/>
    <property type="molecule type" value="Genomic_DNA"/>
</dbReference>
<gene>
    <name evidence="3" type="ORF">WAE58_03690</name>
</gene>
<dbReference type="PANTHER" id="PTHR22935">
    <property type="entry name" value="PENICILLIN-BINDING PROTEIN"/>
    <property type="match status" value="1"/>
</dbReference>
<keyword evidence="3" id="KW-0378">Hydrolase</keyword>
<name>A0ABU8NH39_9SPHI</name>
<dbReference type="InterPro" id="IPR001466">
    <property type="entry name" value="Beta-lactam-related"/>
</dbReference>
<proteinExistence type="inferred from homology"/>
<evidence type="ECO:0000256" key="1">
    <source>
        <dbReference type="ARBA" id="ARBA00038473"/>
    </source>
</evidence>
<dbReference type="SUPFAM" id="SSF56601">
    <property type="entry name" value="beta-lactamase/transpeptidase-like"/>
    <property type="match status" value="1"/>
</dbReference>
<evidence type="ECO:0000313" key="4">
    <source>
        <dbReference type="Proteomes" id="UP001378956"/>
    </source>
</evidence>
<dbReference type="GO" id="GO:0016787">
    <property type="term" value="F:hydrolase activity"/>
    <property type="evidence" value="ECO:0007669"/>
    <property type="project" value="UniProtKB-KW"/>
</dbReference>
<dbReference type="Gene3D" id="3.40.710.10">
    <property type="entry name" value="DD-peptidase/beta-lactamase superfamily"/>
    <property type="match status" value="1"/>
</dbReference>
<sequence length="384" mass="43242">MSSERLFRPVKKAKNFLFLACLLFFISSVFGRTHYLISEQQALAQDSIERIVAKEVAKLMKLPGYTAFSGVIYIKGTARQFHYGKLSNGKKPNGNTVYEIGSITKTYTGLLLAQAVNDHKIKLDDDVRNYLDGKYPNLVLSNGKPITFRHLITHTSGLPLVMNCDEKGQTTAEQAVCFDHFKEADFFKALKTIKPIDNSGNYHYSGVGIQLVRYILEHVYQLSFQELFKKYVFSRSGEQQTFSELKYGQNSNISLGKNSDGVPVPLINGFYKYAGGMKSSTNSMLNYMRMYLESNDKVVKQAMDRLAGSMQYGRAYAWNTYDYDKKKKMLYHNGSSFGHSSWIALYPNQKVGIFIVTNVVTADSQGKLNELSNSIIDSIISGSS</sequence>
<evidence type="ECO:0000313" key="3">
    <source>
        <dbReference type="EMBL" id="MEJ2901507.1"/>
    </source>
</evidence>
<reference evidence="3 4" key="1">
    <citation type="submission" date="2024-03" db="EMBL/GenBank/DDBJ databases">
        <title>Sequence of Lycoming College Course Isolates.</title>
        <authorList>
            <person name="Plotts O."/>
            <person name="Newman J."/>
        </authorList>
    </citation>
    <scope>NUCLEOTIDE SEQUENCE [LARGE SCALE GENOMIC DNA]</scope>
    <source>
        <strain evidence="3 4">CJB-3</strain>
    </source>
</reference>
<dbReference type="EC" id="3.1.1.103" evidence="3"/>
<comment type="similarity">
    <text evidence="1">Belongs to the beta-lactamase family.</text>
</comment>
<keyword evidence="4" id="KW-1185">Reference proteome</keyword>
<dbReference type="PANTHER" id="PTHR22935:SF95">
    <property type="entry name" value="BETA-LACTAMASE-LIKE 1-RELATED"/>
    <property type="match status" value="1"/>
</dbReference>
<accession>A0ABU8NH39</accession>